<sequence>MDLTPIPPEEGVYCMFDLDNRPAYAGQSSNLRRRLRQHFIRQDSSVSSYGRLDLWDIVSVSWWTTKQTDQAEQELLDYFQPYLNFPAKSDMQTQQGKFNLKESDGTFALMSEDEQAFRQQPYNRVKQKIEHINRMVDKIKYANHSDDTRRTLYEHKRILEENLQDFLGIDEIQE</sequence>
<feature type="domain" description="GIY-YIG" evidence="1">
    <location>
        <begin position="8"/>
        <end position="85"/>
    </location>
</feature>
<gene>
    <name evidence="2" type="ORF">EI982_16740</name>
</gene>
<evidence type="ECO:0000259" key="1">
    <source>
        <dbReference type="PROSITE" id="PS50164"/>
    </source>
</evidence>
<reference evidence="2 3" key="1">
    <citation type="submission" date="2018-12" db="EMBL/GenBank/DDBJ databases">
        <title>Complete genome sequence of Haloplanus rallus MBLA0036.</title>
        <authorList>
            <person name="Nam Y.-d."/>
            <person name="Kang J."/>
            <person name="Chung W.-H."/>
            <person name="Park Y.S."/>
        </authorList>
    </citation>
    <scope>NUCLEOTIDE SEQUENCE [LARGE SCALE GENOMIC DNA]</scope>
    <source>
        <strain evidence="2 3">MBLA0036</strain>
    </source>
</reference>
<accession>A0A6B9FBM3</accession>
<dbReference type="Pfam" id="PF01541">
    <property type="entry name" value="GIY-YIG"/>
    <property type="match status" value="1"/>
</dbReference>
<proteinExistence type="predicted"/>
<evidence type="ECO:0000313" key="2">
    <source>
        <dbReference type="EMBL" id="QGX96307.1"/>
    </source>
</evidence>
<dbReference type="Proteomes" id="UP000428325">
    <property type="component" value="Chromosome"/>
</dbReference>
<protein>
    <recommendedName>
        <fullName evidence="1">GIY-YIG domain-containing protein</fullName>
    </recommendedName>
</protein>
<evidence type="ECO:0000313" key="3">
    <source>
        <dbReference type="Proteomes" id="UP000428325"/>
    </source>
</evidence>
<organism evidence="2 3">
    <name type="scientific">Haloplanus rallus</name>
    <dbReference type="NCBI Taxonomy" id="1816183"/>
    <lineage>
        <taxon>Archaea</taxon>
        <taxon>Methanobacteriati</taxon>
        <taxon>Methanobacteriota</taxon>
        <taxon>Stenosarchaea group</taxon>
        <taxon>Halobacteria</taxon>
        <taxon>Halobacteriales</taxon>
        <taxon>Haloferacaceae</taxon>
        <taxon>Haloplanus</taxon>
    </lineage>
</organism>
<dbReference type="InterPro" id="IPR035901">
    <property type="entry name" value="GIY-YIG_endonuc_sf"/>
</dbReference>
<dbReference type="SUPFAM" id="SSF82771">
    <property type="entry name" value="GIY-YIG endonuclease"/>
    <property type="match status" value="1"/>
</dbReference>
<dbReference type="Gene3D" id="3.40.1440.10">
    <property type="entry name" value="GIY-YIG endonuclease"/>
    <property type="match status" value="1"/>
</dbReference>
<dbReference type="EMBL" id="CP034345">
    <property type="protein sequence ID" value="QGX96307.1"/>
    <property type="molecule type" value="Genomic_DNA"/>
</dbReference>
<dbReference type="AlphaFoldDB" id="A0A6B9FBM3"/>
<dbReference type="InterPro" id="IPR000305">
    <property type="entry name" value="GIY-YIG_endonuc"/>
</dbReference>
<name>A0A6B9FBM3_9EURY</name>
<dbReference type="PROSITE" id="PS50164">
    <property type="entry name" value="GIY_YIG"/>
    <property type="match status" value="1"/>
</dbReference>
<dbReference type="KEGG" id="hra:EI982_16740"/>
<keyword evidence="3" id="KW-1185">Reference proteome</keyword>